<evidence type="ECO:0000256" key="8">
    <source>
        <dbReference type="ARBA" id="ARBA00023136"/>
    </source>
</evidence>
<sequence>MNCLKNRQLLKTKFFAQIRIEIINDDRYEKSEDFYVQLGQPVWESGLMQSTIPTKKEKIVCGQADSKSQFFSSPGHLQLAPAIPGSFKRLWRTKRLFYLFWRSVCCGWLRFSTKLVISDQKFMHFLCLPWKLLFACIPPTDYAHGWVCFCVAIIFIGLLTAVIGDVAAMFGCTIGLKDTVTAITLVALGTSIPDTFASKLAAVQDKTADSSIGNVTGSNAVNVFLGIGVAWAIAAIYHAKQGTVFHVHAGSLATSVALFLMGSVICISILQIRRFSKSVHAELGGPAKCKWMSSIAFFFTWIVYITYCTLDAYCVI</sequence>
<comment type="subcellular location">
    <subcellularLocation>
        <location evidence="1">Endomembrane system</location>
        <topology evidence="1">Multi-pass membrane protein</topology>
    </subcellularLocation>
</comment>
<keyword evidence="3" id="KW-0050">Antiport</keyword>
<feature type="domain" description="Sodium/calcium exchanger membrane region" evidence="10">
    <location>
        <begin position="144"/>
        <end position="309"/>
    </location>
</feature>
<dbReference type="InterPro" id="IPR004837">
    <property type="entry name" value="NaCa_Exmemb"/>
</dbReference>
<dbReference type="Gene3D" id="2.60.40.2030">
    <property type="match status" value="1"/>
</dbReference>
<dbReference type="GO" id="GO:0012505">
    <property type="term" value="C:endomembrane system"/>
    <property type="evidence" value="ECO:0007669"/>
    <property type="project" value="UniProtKB-SubCell"/>
</dbReference>
<dbReference type="GO" id="GO:0005432">
    <property type="term" value="F:calcium:sodium antiporter activity"/>
    <property type="evidence" value="ECO:0007669"/>
    <property type="project" value="InterPro"/>
</dbReference>
<dbReference type="Gene3D" id="1.20.1420.30">
    <property type="entry name" value="NCX, central ion-binding region"/>
    <property type="match status" value="1"/>
</dbReference>
<dbReference type="GO" id="GO:0098703">
    <property type="term" value="P:calcium ion import across plasma membrane"/>
    <property type="evidence" value="ECO:0007669"/>
    <property type="project" value="TreeGrafter"/>
</dbReference>
<evidence type="ECO:0000256" key="3">
    <source>
        <dbReference type="ARBA" id="ARBA00022449"/>
    </source>
</evidence>
<evidence type="ECO:0000256" key="4">
    <source>
        <dbReference type="ARBA" id="ARBA00022568"/>
    </source>
</evidence>
<protein>
    <submittedName>
        <fullName evidence="12">Sodium/calcium exchanger membrane region domain-containing protein</fullName>
    </submittedName>
</protein>
<evidence type="ECO:0000256" key="9">
    <source>
        <dbReference type="SAM" id="Phobius"/>
    </source>
</evidence>
<dbReference type="PANTHER" id="PTHR11878">
    <property type="entry name" value="SODIUM/CALCIUM EXCHANGER"/>
    <property type="match status" value="1"/>
</dbReference>
<keyword evidence="6 9" id="KW-1133">Transmembrane helix</keyword>
<dbReference type="InterPro" id="IPR038081">
    <property type="entry name" value="CalX-like_sf"/>
</dbReference>
<dbReference type="InterPro" id="IPR004836">
    <property type="entry name" value="Na_Ca_Ex"/>
</dbReference>
<dbReference type="Pfam" id="PF01699">
    <property type="entry name" value="Na_Ca_ex"/>
    <property type="match status" value="1"/>
</dbReference>
<keyword evidence="4" id="KW-0109">Calcium transport</keyword>
<dbReference type="GO" id="GO:0098794">
    <property type="term" value="C:postsynapse"/>
    <property type="evidence" value="ECO:0007669"/>
    <property type="project" value="TreeGrafter"/>
</dbReference>
<dbReference type="SUPFAM" id="SSF141072">
    <property type="entry name" value="CalX-like"/>
    <property type="match status" value="1"/>
</dbReference>
<evidence type="ECO:0000313" key="12">
    <source>
        <dbReference type="WBParaSite" id="jg22392.1"/>
    </source>
</evidence>
<evidence type="ECO:0000256" key="6">
    <source>
        <dbReference type="ARBA" id="ARBA00022989"/>
    </source>
</evidence>
<name>A0A915DQ94_9BILA</name>
<evidence type="ECO:0000256" key="2">
    <source>
        <dbReference type="ARBA" id="ARBA00022448"/>
    </source>
</evidence>
<accession>A0A915DQ94</accession>
<evidence type="ECO:0000256" key="1">
    <source>
        <dbReference type="ARBA" id="ARBA00004127"/>
    </source>
</evidence>
<feature type="transmembrane region" description="Helical" evidence="9">
    <location>
        <begin position="143"/>
        <end position="168"/>
    </location>
</feature>
<organism evidence="11 12">
    <name type="scientific">Ditylenchus dipsaci</name>
    <dbReference type="NCBI Taxonomy" id="166011"/>
    <lineage>
        <taxon>Eukaryota</taxon>
        <taxon>Metazoa</taxon>
        <taxon>Ecdysozoa</taxon>
        <taxon>Nematoda</taxon>
        <taxon>Chromadorea</taxon>
        <taxon>Rhabditida</taxon>
        <taxon>Tylenchina</taxon>
        <taxon>Tylenchomorpha</taxon>
        <taxon>Sphaerularioidea</taxon>
        <taxon>Anguinidae</taxon>
        <taxon>Anguininae</taxon>
        <taxon>Ditylenchus</taxon>
    </lineage>
</organism>
<keyword evidence="2" id="KW-0813">Transport</keyword>
<dbReference type="GO" id="GO:0030424">
    <property type="term" value="C:axon"/>
    <property type="evidence" value="ECO:0007669"/>
    <property type="project" value="TreeGrafter"/>
</dbReference>
<dbReference type="InterPro" id="IPR044880">
    <property type="entry name" value="NCX_ion-bd_dom_sf"/>
</dbReference>
<keyword evidence="11" id="KW-1185">Reference proteome</keyword>
<dbReference type="AlphaFoldDB" id="A0A915DQ94"/>
<dbReference type="PRINTS" id="PR01259">
    <property type="entry name" value="NACAEXCHNGR"/>
</dbReference>
<feature type="transmembrane region" description="Helical" evidence="9">
    <location>
        <begin position="291"/>
        <end position="313"/>
    </location>
</feature>
<dbReference type="Proteomes" id="UP000887574">
    <property type="component" value="Unplaced"/>
</dbReference>
<dbReference type="WBParaSite" id="jg22392.1">
    <property type="protein sequence ID" value="jg22392.1"/>
    <property type="gene ID" value="jg22392"/>
</dbReference>
<feature type="transmembrane region" description="Helical" evidence="9">
    <location>
        <begin position="220"/>
        <end position="239"/>
    </location>
</feature>
<feature type="transmembrane region" description="Helical" evidence="9">
    <location>
        <begin position="245"/>
        <end position="270"/>
    </location>
</feature>
<dbReference type="GO" id="GO:0042383">
    <property type="term" value="C:sarcolemma"/>
    <property type="evidence" value="ECO:0007669"/>
    <property type="project" value="TreeGrafter"/>
</dbReference>
<dbReference type="PANTHER" id="PTHR11878:SF75">
    <property type="entry name" value="CALX-BETA DOMAIN-CONTAINING PROTEIN"/>
    <property type="match status" value="1"/>
</dbReference>
<keyword evidence="4" id="KW-0106">Calcium</keyword>
<reference evidence="12" key="1">
    <citation type="submission" date="2022-11" db="UniProtKB">
        <authorList>
            <consortium name="WormBaseParasite"/>
        </authorList>
    </citation>
    <scope>IDENTIFICATION</scope>
</reference>
<evidence type="ECO:0000256" key="7">
    <source>
        <dbReference type="ARBA" id="ARBA00023065"/>
    </source>
</evidence>
<keyword evidence="8 9" id="KW-0472">Membrane</keyword>
<proteinExistence type="predicted"/>
<evidence type="ECO:0000313" key="11">
    <source>
        <dbReference type="Proteomes" id="UP000887574"/>
    </source>
</evidence>
<keyword evidence="7" id="KW-0406">Ion transport</keyword>
<evidence type="ECO:0000259" key="10">
    <source>
        <dbReference type="Pfam" id="PF01699"/>
    </source>
</evidence>
<keyword evidence="5 9" id="KW-0812">Transmembrane</keyword>
<dbReference type="InterPro" id="IPR051171">
    <property type="entry name" value="CaCA"/>
</dbReference>
<evidence type="ECO:0000256" key="5">
    <source>
        <dbReference type="ARBA" id="ARBA00022692"/>
    </source>
</evidence>